<dbReference type="Proteomes" id="UP000218505">
    <property type="component" value="Chromosome"/>
</dbReference>
<organism evidence="1 2">
    <name type="scientific">Actinosynnema pretiosum</name>
    <dbReference type="NCBI Taxonomy" id="42197"/>
    <lineage>
        <taxon>Bacteria</taxon>
        <taxon>Bacillati</taxon>
        <taxon>Actinomycetota</taxon>
        <taxon>Actinomycetes</taxon>
        <taxon>Pseudonocardiales</taxon>
        <taxon>Pseudonocardiaceae</taxon>
        <taxon>Actinosynnema</taxon>
    </lineage>
</organism>
<proteinExistence type="predicted"/>
<gene>
    <name evidence="1" type="ORF">CNX65_24185</name>
</gene>
<reference evidence="1" key="1">
    <citation type="submission" date="2017-09" db="EMBL/GenBank/DDBJ databases">
        <title>Complete Genome Sequence of ansamitocin-producing Bacterium Actinosynnema pretiosum X47.</title>
        <authorList>
            <person name="Cao G."/>
            <person name="Zong G."/>
            <person name="Zhong C."/>
            <person name="Fu J."/>
        </authorList>
    </citation>
    <scope>NUCLEOTIDE SEQUENCE [LARGE SCALE GENOMIC DNA]</scope>
    <source>
        <strain evidence="1">X47</strain>
    </source>
</reference>
<name>A0A290ZAI8_9PSEU</name>
<dbReference type="EMBL" id="CP023445">
    <property type="protein sequence ID" value="ATE55989.1"/>
    <property type="molecule type" value="Genomic_DNA"/>
</dbReference>
<dbReference type="AlphaFoldDB" id="A0A290ZAI8"/>
<sequence length="74" mass="8376">MSTRSPDFLPAHGEESAWRRRLTEFTVTTRHYLAWVEFLAAVDSHGGGEAQAVLLTVQGLALGIQMLTWLRRHK</sequence>
<accession>A0A290ZAI8</accession>
<keyword evidence="2" id="KW-1185">Reference proteome</keyword>
<protein>
    <submittedName>
        <fullName evidence="1">Uncharacterized protein</fullName>
    </submittedName>
</protein>
<evidence type="ECO:0000313" key="1">
    <source>
        <dbReference type="EMBL" id="ATE55989.1"/>
    </source>
</evidence>
<dbReference type="KEGG" id="apre:CNX65_24185"/>
<evidence type="ECO:0000313" key="2">
    <source>
        <dbReference type="Proteomes" id="UP000218505"/>
    </source>
</evidence>